<dbReference type="PANTHER" id="PTHR46696:SF4">
    <property type="entry name" value="BIOTIN BIOSYNTHESIS CYTOCHROME P450"/>
    <property type="match status" value="1"/>
</dbReference>
<name>A0ABN8EJL2_9GAMM</name>
<reference evidence="3" key="1">
    <citation type="submission" date="2021-12" db="EMBL/GenBank/DDBJ databases">
        <authorList>
            <person name="Rodrigo-Torres L."/>
            <person name="Arahal R. D."/>
            <person name="Lucena T."/>
        </authorList>
    </citation>
    <scope>NUCLEOTIDE SEQUENCE</scope>
    <source>
        <strain evidence="3">CECT 8267</strain>
    </source>
</reference>
<dbReference type="EC" id="1.14.15.15" evidence="3"/>
<keyword evidence="2" id="KW-0408">Iron</keyword>
<evidence type="ECO:0000313" key="3">
    <source>
        <dbReference type="EMBL" id="CAH0992566.1"/>
    </source>
</evidence>
<dbReference type="PRINTS" id="PR00385">
    <property type="entry name" value="P450"/>
</dbReference>
<keyword evidence="2" id="KW-0479">Metal-binding</keyword>
<dbReference type="PROSITE" id="PS00086">
    <property type="entry name" value="CYTOCHROME_P450"/>
    <property type="match status" value="1"/>
</dbReference>
<dbReference type="SUPFAM" id="SSF48264">
    <property type="entry name" value="Cytochrome P450"/>
    <property type="match status" value="1"/>
</dbReference>
<keyword evidence="2 3" id="KW-0560">Oxidoreductase</keyword>
<keyword evidence="2" id="KW-0349">Heme</keyword>
<dbReference type="InterPro" id="IPR036396">
    <property type="entry name" value="Cyt_P450_sf"/>
</dbReference>
<dbReference type="Gene3D" id="1.10.630.10">
    <property type="entry name" value="Cytochrome P450"/>
    <property type="match status" value="1"/>
</dbReference>
<dbReference type="InterPro" id="IPR001128">
    <property type="entry name" value="Cyt_P450"/>
</dbReference>
<keyword evidence="4" id="KW-1185">Reference proteome</keyword>
<keyword evidence="2" id="KW-0503">Monooxygenase</keyword>
<dbReference type="CDD" id="cd11078">
    <property type="entry name" value="CYP130-like"/>
    <property type="match status" value="1"/>
</dbReference>
<dbReference type="RefSeq" id="WP_237445248.1">
    <property type="nucleotide sequence ID" value="NZ_CAKLPX010000003.1"/>
</dbReference>
<dbReference type="Proteomes" id="UP000838100">
    <property type="component" value="Unassembled WGS sequence"/>
</dbReference>
<dbReference type="Pfam" id="PF00067">
    <property type="entry name" value="p450"/>
    <property type="match status" value="1"/>
</dbReference>
<comment type="caution">
    <text evidence="3">The sequence shown here is derived from an EMBL/GenBank/DDBJ whole genome shotgun (WGS) entry which is preliminary data.</text>
</comment>
<protein>
    <submittedName>
        <fullName evidence="3">Vitamin D(3) 25-hydroxylase</fullName>
        <ecNumber evidence="3">1.14.15.15</ecNumber>
    </submittedName>
</protein>
<dbReference type="PANTHER" id="PTHR46696">
    <property type="entry name" value="P450, PUTATIVE (EUROFUNG)-RELATED"/>
    <property type="match status" value="1"/>
</dbReference>
<evidence type="ECO:0000256" key="1">
    <source>
        <dbReference type="ARBA" id="ARBA00010617"/>
    </source>
</evidence>
<proteinExistence type="inferred from homology"/>
<accession>A0ABN8EJL2</accession>
<comment type="similarity">
    <text evidence="1 2">Belongs to the cytochrome P450 family.</text>
</comment>
<dbReference type="InterPro" id="IPR002397">
    <property type="entry name" value="Cyt_P450_B"/>
</dbReference>
<gene>
    <name evidence="3" type="primary">vdh_2</name>
    <name evidence="3" type="ORF">SIN8267_02699</name>
</gene>
<sequence>MSDNTAAKRPAGKCPMDFNFFDEETLNCPYDFYKTLQEQAPVYNLPDTNIYMVTRHADVKQLLKDTETYSNNFTELLKGPVPDEAVTAIYAKAWQPVDTMITADPPRHRAYRTLVNKVFSAKRVNEMEDYMTAIVHELIDNIIDKGECDFVREFTTPLPVYVIADQLGVPRKDLEAFKRWSDSFARRLSQLATPEEEIEDAENIVEFQFYFADMIAKRREEPKDDMISDLVSTTISDPDSGETRPLNMEELQSILQQFLVAGNETTTSAITGGMVSLIQNPEQLKALQDDPSKIANAVEEILRMESPSAGIWRVVKKDSEIHGVKVPKDSLLMLRYHAANRDQELFDTPDSIDIDRDNAGDHIAFGQGIHFCPGAMLARKEMNVAFEALLSRLTNFAINEDKSELEYWPNIVLRGLKGLHLTFDKRD</sequence>
<dbReference type="PRINTS" id="PR00359">
    <property type="entry name" value="BP450"/>
</dbReference>
<organism evidence="3 4">
    <name type="scientific">Sinobacterium norvegicum</name>
    <dbReference type="NCBI Taxonomy" id="1641715"/>
    <lineage>
        <taxon>Bacteria</taxon>
        <taxon>Pseudomonadati</taxon>
        <taxon>Pseudomonadota</taxon>
        <taxon>Gammaproteobacteria</taxon>
        <taxon>Cellvibrionales</taxon>
        <taxon>Spongiibacteraceae</taxon>
        <taxon>Sinobacterium</taxon>
    </lineage>
</organism>
<dbReference type="GO" id="GO:0047748">
    <property type="term" value="F:cholestanetetraol 26-dehydrogenase activity"/>
    <property type="evidence" value="ECO:0007669"/>
    <property type="project" value="UniProtKB-EC"/>
</dbReference>
<dbReference type="EMBL" id="CAKLPX010000003">
    <property type="protein sequence ID" value="CAH0992566.1"/>
    <property type="molecule type" value="Genomic_DNA"/>
</dbReference>
<dbReference type="InterPro" id="IPR017972">
    <property type="entry name" value="Cyt_P450_CS"/>
</dbReference>
<evidence type="ECO:0000313" key="4">
    <source>
        <dbReference type="Proteomes" id="UP000838100"/>
    </source>
</evidence>
<evidence type="ECO:0000256" key="2">
    <source>
        <dbReference type="RuleBase" id="RU000461"/>
    </source>
</evidence>